<evidence type="ECO:0000256" key="1">
    <source>
        <dbReference type="ARBA" id="ARBA00004300"/>
    </source>
</evidence>
<gene>
    <name evidence="7" type="ORF">FGO68_gene4191</name>
</gene>
<evidence type="ECO:0000256" key="2">
    <source>
        <dbReference type="ARBA" id="ARBA00022490"/>
    </source>
</evidence>
<dbReference type="OrthoDB" id="283553at2759"/>
<sequence>MIPADRQMRMTQNRDTFARDLEARTTTKQRLGLFNQPLPLTVGDNSTCYQKPRRERSEVGKVKNIVNNPAKGPKDTFERELKSNAIGDDFVDPGQYFLRKPDNNERLKQRAPRVGGSVSHSAIFKPSGGPKLVRRSEFDHLHNGPPPRPEPAKEKNFLTRFTSETFQKRIPYTEDLYENKEELIKLDYINRRSQILTPNNPYTTTVVQHGTFYPQYLTYGTLKEFPQKVIPSKKPPLFGAFKSGDPAHQGYNKTIGKNWPYYEDPEVDTVMYRPSRTFNSGDSKPAWKDPTNGVSTPIKTIHDNYRNASKETSNQFLRSAVKFGQGLYVNQLVMASRKKQ</sequence>
<evidence type="ECO:0000256" key="5">
    <source>
        <dbReference type="ARBA" id="ARBA00035693"/>
    </source>
</evidence>
<dbReference type="EMBL" id="RRYP01017784">
    <property type="protein sequence ID" value="TNV73952.1"/>
    <property type="molecule type" value="Genomic_DNA"/>
</dbReference>
<comment type="caution">
    <text evidence="7">The sequence shown here is derived from an EMBL/GenBank/DDBJ whole genome shotgun (WGS) entry which is preliminary data.</text>
</comment>
<dbReference type="Proteomes" id="UP000785679">
    <property type="component" value="Unassembled WGS sequence"/>
</dbReference>
<evidence type="ECO:0000313" key="7">
    <source>
        <dbReference type="EMBL" id="TNV73952.1"/>
    </source>
</evidence>
<feature type="region of interest" description="Disordered" evidence="6">
    <location>
        <begin position="110"/>
        <end position="129"/>
    </location>
</feature>
<comment type="similarity">
    <text evidence="4">Belongs to the CFAP96 family.</text>
</comment>
<dbReference type="Pfam" id="PF15239">
    <property type="entry name" value="CFAP96-like"/>
    <property type="match status" value="1"/>
</dbReference>
<accession>A0A8J8SX07</accession>
<reference evidence="7" key="1">
    <citation type="submission" date="2019-06" db="EMBL/GenBank/DDBJ databases">
        <authorList>
            <person name="Zheng W."/>
        </authorList>
    </citation>
    <scope>NUCLEOTIDE SEQUENCE</scope>
    <source>
        <strain evidence="7">QDHG01</strain>
    </source>
</reference>
<dbReference type="PANTHER" id="PTHR31144:SF1">
    <property type="entry name" value="UPF0602 PROTEIN C4ORF47"/>
    <property type="match status" value="1"/>
</dbReference>
<dbReference type="PANTHER" id="PTHR31144">
    <property type="entry name" value="UPF0602 PROTEIN C4ORF47"/>
    <property type="match status" value="1"/>
</dbReference>
<dbReference type="InterPro" id="IPR029358">
    <property type="entry name" value="CFAP96"/>
</dbReference>
<name>A0A8J8SX07_HALGN</name>
<evidence type="ECO:0000256" key="6">
    <source>
        <dbReference type="SAM" id="MobiDB-lite"/>
    </source>
</evidence>
<keyword evidence="8" id="KW-1185">Reference proteome</keyword>
<proteinExistence type="inferred from homology"/>
<dbReference type="AlphaFoldDB" id="A0A8J8SX07"/>
<keyword evidence="2" id="KW-0963">Cytoplasm</keyword>
<dbReference type="GO" id="GO:0005813">
    <property type="term" value="C:centrosome"/>
    <property type="evidence" value="ECO:0007669"/>
    <property type="project" value="UniProtKB-SubCell"/>
</dbReference>
<organism evidence="7 8">
    <name type="scientific">Halteria grandinella</name>
    <dbReference type="NCBI Taxonomy" id="5974"/>
    <lineage>
        <taxon>Eukaryota</taxon>
        <taxon>Sar</taxon>
        <taxon>Alveolata</taxon>
        <taxon>Ciliophora</taxon>
        <taxon>Intramacronucleata</taxon>
        <taxon>Spirotrichea</taxon>
        <taxon>Stichotrichia</taxon>
        <taxon>Sporadotrichida</taxon>
        <taxon>Halteriidae</taxon>
        <taxon>Halteria</taxon>
    </lineage>
</organism>
<protein>
    <recommendedName>
        <fullName evidence="5">Cilia-and flagella-associated protein 96</fullName>
    </recommendedName>
</protein>
<evidence type="ECO:0000313" key="8">
    <source>
        <dbReference type="Proteomes" id="UP000785679"/>
    </source>
</evidence>
<keyword evidence="3" id="KW-0206">Cytoskeleton</keyword>
<evidence type="ECO:0000256" key="4">
    <source>
        <dbReference type="ARBA" id="ARBA00035656"/>
    </source>
</evidence>
<comment type="subcellular location">
    <subcellularLocation>
        <location evidence="1">Cytoplasm</location>
        <location evidence="1">Cytoskeleton</location>
        <location evidence="1">Microtubule organizing center</location>
        <location evidence="1">Centrosome</location>
    </subcellularLocation>
</comment>
<evidence type="ECO:0000256" key="3">
    <source>
        <dbReference type="ARBA" id="ARBA00023212"/>
    </source>
</evidence>
<dbReference type="GO" id="GO:0005881">
    <property type="term" value="C:cytoplasmic microtubule"/>
    <property type="evidence" value="ECO:0007669"/>
    <property type="project" value="TreeGrafter"/>
</dbReference>